<protein>
    <submittedName>
        <fullName evidence="2">Uncharacterized protein</fullName>
    </submittedName>
</protein>
<accession>A0AAW0RJJ9</accession>
<dbReference type="Proteomes" id="UP001397290">
    <property type="component" value="Unassembled WGS sequence"/>
</dbReference>
<organism evidence="2 3">
    <name type="scientific">Beauveria asiatica</name>
    <dbReference type="NCBI Taxonomy" id="1069075"/>
    <lineage>
        <taxon>Eukaryota</taxon>
        <taxon>Fungi</taxon>
        <taxon>Dikarya</taxon>
        <taxon>Ascomycota</taxon>
        <taxon>Pezizomycotina</taxon>
        <taxon>Sordariomycetes</taxon>
        <taxon>Hypocreomycetidae</taxon>
        <taxon>Hypocreales</taxon>
        <taxon>Cordycipitaceae</taxon>
        <taxon>Beauveria</taxon>
    </lineage>
</organism>
<gene>
    <name evidence="2" type="ORF">G3M48_009120</name>
</gene>
<keyword evidence="3" id="KW-1185">Reference proteome</keyword>
<evidence type="ECO:0000256" key="1">
    <source>
        <dbReference type="SAM" id="MobiDB-lite"/>
    </source>
</evidence>
<sequence>MALPGQPLKVDERGGSKRTRHRNPADDRASKRRKHAPYGGRSATRPLTSGELLWGATPTSSLYCSEMDKDIFGISFEWTGNESEVPSQYQAAQLSTAKKLKRYGVAKLFAIKALLEPYEVRPWRRGQKQKLQLRYGHAASMVATDGVFRDSDADSAIAYTDFAELQNRKETHIMTLLQNAEGEKETTGRIAEEQRRIKPKKAEEDAQIALIMAAMAQEMLRSGEPNQLSAWVRAIGISKTEIFLYRALVLRKFVETFEASAGFVIQYRSASLNDHSGVLQQLDRLLREKRPPGDQPGAAEEAQC</sequence>
<comment type="caution">
    <text evidence="2">The sequence shown here is derived from an EMBL/GenBank/DDBJ whole genome shotgun (WGS) entry which is preliminary data.</text>
</comment>
<feature type="region of interest" description="Disordered" evidence="1">
    <location>
        <begin position="1"/>
        <end position="44"/>
    </location>
</feature>
<evidence type="ECO:0000313" key="2">
    <source>
        <dbReference type="EMBL" id="KAK8142245.1"/>
    </source>
</evidence>
<reference evidence="2 3" key="1">
    <citation type="submission" date="2020-02" db="EMBL/GenBank/DDBJ databases">
        <title>Comparative genomics of the hypocrealean fungal genus Beauvera.</title>
        <authorList>
            <person name="Showalter D.N."/>
            <person name="Bushley K.E."/>
            <person name="Rehner S.A."/>
        </authorList>
    </citation>
    <scope>NUCLEOTIDE SEQUENCE [LARGE SCALE GENOMIC DNA]</scope>
    <source>
        <strain evidence="2 3">ARSEF4384</strain>
    </source>
</reference>
<dbReference type="AlphaFoldDB" id="A0AAW0RJJ9"/>
<evidence type="ECO:0000313" key="3">
    <source>
        <dbReference type="Proteomes" id="UP001397290"/>
    </source>
</evidence>
<name>A0AAW0RJJ9_9HYPO</name>
<dbReference type="EMBL" id="JAAHCF010000720">
    <property type="protein sequence ID" value="KAK8142245.1"/>
    <property type="molecule type" value="Genomic_DNA"/>
</dbReference>
<proteinExistence type="predicted"/>